<dbReference type="Proteomes" id="UP000256645">
    <property type="component" value="Unassembled WGS sequence"/>
</dbReference>
<dbReference type="OrthoDB" id="186626at2759"/>
<protein>
    <recommendedName>
        <fullName evidence="5">ATP-grasp domain-containing protein</fullName>
    </recommendedName>
</protein>
<reference evidence="3 4" key="1">
    <citation type="journal article" date="2018" name="IMA Fungus">
        <title>IMA Genome-F 9: Draft genome sequence of Annulohypoxylon stygium, Aspergillus mulundensis, Berkeleyomyces basicola (syn. Thielaviopsis basicola), Ceratocystis smalleyi, two Cercospora beticola strains, Coleophoma cylindrospora, Fusarium fracticaudum, Phialophora cf. hyalina, and Morchella septimelata.</title>
        <authorList>
            <person name="Wingfield B.D."/>
            <person name="Bills G.F."/>
            <person name="Dong Y."/>
            <person name="Huang W."/>
            <person name="Nel W.J."/>
            <person name="Swalarsk-Parry B.S."/>
            <person name="Vaghefi N."/>
            <person name="Wilken P.M."/>
            <person name="An Z."/>
            <person name="de Beer Z.W."/>
            <person name="De Vos L."/>
            <person name="Chen L."/>
            <person name="Duong T.A."/>
            <person name="Gao Y."/>
            <person name="Hammerbacher A."/>
            <person name="Kikkert J.R."/>
            <person name="Li Y."/>
            <person name="Li H."/>
            <person name="Li K."/>
            <person name="Li Q."/>
            <person name="Liu X."/>
            <person name="Ma X."/>
            <person name="Naidoo K."/>
            <person name="Pethybridge S.J."/>
            <person name="Sun J."/>
            <person name="Steenkamp E.T."/>
            <person name="van der Nest M.A."/>
            <person name="van Wyk S."/>
            <person name="Wingfield M.J."/>
            <person name="Xiong C."/>
            <person name="Yue Q."/>
            <person name="Zhang X."/>
        </authorList>
    </citation>
    <scope>NUCLEOTIDE SEQUENCE [LARGE SCALE GENOMIC DNA]</scope>
    <source>
        <strain evidence="3 4">BP6252</strain>
    </source>
</reference>
<evidence type="ECO:0000256" key="1">
    <source>
        <dbReference type="SAM" id="MobiDB-lite"/>
    </source>
</evidence>
<keyword evidence="2" id="KW-1133">Transmembrane helix</keyword>
<dbReference type="EMBL" id="PDLM01000006">
    <property type="protein sequence ID" value="RDW75202.1"/>
    <property type="molecule type" value="Genomic_DNA"/>
</dbReference>
<evidence type="ECO:0000313" key="4">
    <source>
        <dbReference type="Proteomes" id="UP000256645"/>
    </source>
</evidence>
<keyword evidence="2" id="KW-0812">Transmembrane</keyword>
<proteinExistence type="predicted"/>
<dbReference type="AlphaFoldDB" id="A0A3D8RM90"/>
<comment type="caution">
    <text evidence="3">The sequence shown here is derived from an EMBL/GenBank/DDBJ whole genome shotgun (WGS) entry which is preliminary data.</text>
</comment>
<evidence type="ECO:0000313" key="3">
    <source>
        <dbReference type="EMBL" id="RDW75202.1"/>
    </source>
</evidence>
<feature type="transmembrane region" description="Helical" evidence="2">
    <location>
        <begin position="17"/>
        <end position="40"/>
    </location>
</feature>
<dbReference type="SUPFAM" id="SSF56059">
    <property type="entry name" value="Glutathione synthetase ATP-binding domain-like"/>
    <property type="match status" value="1"/>
</dbReference>
<name>A0A3D8RM90_9HELO</name>
<evidence type="ECO:0008006" key="5">
    <source>
        <dbReference type="Google" id="ProtNLM"/>
    </source>
</evidence>
<feature type="region of interest" description="Disordered" evidence="1">
    <location>
        <begin position="372"/>
        <end position="434"/>
    </location>
</feature>
<organism evidence="3 4">
    <name type="scientific">Coleophoma cylindrospora</name>
    <dbReference type="NCBI Taxonomy" id="1849047"/>
    <lineage>
        <taxon>Eukaryota</taxon>
        <taxon>Fungi</taxon>
        <taxon>Dikarya</taxon>
        <taxon>Ascomycota</taxon>
        <taxon>Pezizomycotina</taxon>
        <taxon>Leotiomycetes</taxon>
        <taxon>Helotiales</taxon>
        <taxon>Dermateaceae</taxon>
        <taxon>Coleophoma</taxon>
    </lineage>
</organism>
<sequence>MPLSKSSPLYLHILQNTALLCISFIFTPVCIFLTGLFLLISPLTKTHQQAIQAQNQNPAPACSQRRILVTGVGMSKGLFLARCFYLAGHRVIGADFEPDGVYVPGRFSRALQSYHRLVQPASPSSAAQDSSNGFAKAYANQILELVRRERIELWVSCSGVATAVEDGEAAEVVGRETGCKVVQFGAGWTAVLHDKYSFIENTARVGLTVPDTKLVTSIAEAVEYLHPARREHEEEHEKDQARERGGRRYILKPAGMEDSSRADMTLLPLPASTQTTQHLKTINPSPSRPFVLQQFLTGQEFCTHALILNGEVRAFVACPSADILMHYQALPARCRLSRALELYTTRYITSIGDRISGHFSLDFMVDENREGTAKPVPHRVQPPSTHSSAALRQPDARPSGDLSLPPQARGSPAQPHGKASGLESPPRHAPQPQDLLARPRRSHLSLPAAAPLYSPTAIRARGHDATPGLWHACAVVERRDVGDLGCGAVVLALCRVLAGEVWVGVAGGGKELVDGPGEGGRAVVESV</sequence>
<keyword evidence="4" id="KW-1185">Reference proteome</keyword>
<evidence type="ECO:0000256" key="2">
    <source>
        <dbReference type="SAM" id="Phobius"/>
    </source>
</evidence>
<keyword evidence="2" id="KW-0472">Membrane</keyword>
<gene>
    <name evidence="3" type="ORF">BP6252_06344</name>
</gene>
<accession>A0A3D8RM90</accession>